<sequence>MIIRVLHEGQFEVDTAAVDELNRLDDALQGAVDGEDDGAFSAAVRALAERVRSVGTPLPLDDLRPSDAVVPHPDATREEVRGLLHEDGVIPG</sequence>
<protein>
    <recommendedName>
        <fullName evidence="1">PspA-associated domain-containing protein</fullName>
    </recommendedName>
</protein>
<reference evidence="2 3" key="1">
    <citation type="submission" date="2019-02" db="EMBL/GenBank/DDBJ databases">
        <title>Genomic Encyclopedia of Type Strains, Phase IV (KMG-IV): sequencing the most valuable type-strain genomes for metagenomic binning, comparative biology and taxonomic classification.</title>
        <authorList>
            <person name="Goeker M."/>
        </authorList>
    </citation>
    <scope>NUCLEOTIDE SEQUENCE [LARGE SCALE GENOMIC DNA]</scope>
    <source>
        <strain evidence="2 3">DSM 45622</strain>
    </source>
</reference>
<name>A0A4Q7NRA7_9ACTN</name>
<organism evidence="2 3">
    <name type="scientific">Motilibacter rhizosphaerae</name>
    <dbReference type="NCBI Taxonomy" id="598652"/>
    <lineage>
        <taxon>Bacteria</taxon>
        <taxon>Bacillati</taxon>
        <taxon>Actinomycetota</taxon>
        <taxon>Actinomycetes</taxon>
        <taxon>Motilibacterales</taxon>
        <taxon>Motilibacteraceae</taxon>
        <taxon>Motilibacter</taxon>
    </lineage>
</organism>
<dbReference type="InterPro" id="IPR054437">
    <property type="entry name" value="PspA-assoc_dom"/>
</dbReference>
<proteinExistence type="predicted"/>
<dbReference type="OrthoDB" id="5244559at2"/>
<evidence type="ECO:0000313" key="3">
    <source>
        <dbReference type="Proteomes" id="UP000293638"/>
    </source>
</evidence>
<comment type="caution">
    <text evidence="2">The sequence shown here is derived from an EMBL/GenBank/DDBJ whole genome shotgun (WGS) entry which is preliminary data.</text>
</comment>
<evidence type="ECO:0000259" key="1">
    <source>
        <dbReference type="Pfam" id="PF22743"/>
    </source>
</evidence>
<gene>
    <name evidence="2" type="ORF">EV189_1338</name>
</gene>
<dbReference type="AlphaFoldDB" id="A0A4Q7NRA7"/>
<dbReference type="RefSeq" id="WP_130492164.1">
    <property type="nucleotide sequence ID" value="NZ_SGXD01000002.1"/>
</dbReference>
<feature type="domain" description="PspA-associated" evidence="1">
    <location>
        <begin position="1"/>
        <end position="92"/>
    </location>
</feature>
<evidence type="ECO:0000313" key="2">
    <source>
        <dbReference type="EMBL" id="RZS89571.1"/>
    </source>
</evidence>
<dbReference type="Pfam" id="PF22743">
    <property type="entry name" value="PspAA"/>
    <property type="match status" value="1"/>
</dbReference>
<keyword evidence="3" id="KW-1185">Reference proteome</keyword>
<dbReference type="Proteomes" id="UP000293638">
    <property type="component" value="Unassembled WGS sequence"/>
</dbReference>
<dbReference type="EMBL" id="SGXD01000002">
    <property type="protein sequence ID" value="RZS89571.1"/>
    <property type="molecule type" value="Genomic_DNA"/>
</dbReference>
<accession>A0A4Q7NRA7</accession>